<name>A0A1H3ZPN6_9FLAO</name>
<feature type="domain" description="5'-Nucleotidase C-terminal" evidence="2">
    <location>
        <begin position="344"/>
        <end position="473"/>
    </location>
</feature>
<accession>A0A1H3ZPN6</accession>
<dbReference type="AlphaFoldDB" id="A0A1H3ZPN6"/>
<evidence type="ECO:0000313" key="3">
    <source>
        <dbReference type="EMBL" id="SEA25628.1"/>
    </source>
</evidence>
<dbReference type="RefSeq" id="WP_093241773.1">
    <property type="nucleotide sequence ID" value="NZ_FNQF01000004.1"/>
</dbReference>
<comment type="similarity">
    <text evidence="1">Belongs to the 5'-nucleotidase family.</text>
</comment>
<dbReference type="PANTHER" id="PTHR11575">
    <property type="entry name" value="5'-NUCLEOTIDASE-RELATED"/>
    <property type="match status" value="1"/>
</dbReference>
<dbReference type="EMBL" id="FNQF01000004">
    <property type="protein sequence ID" value="SEA25628.1"/>
    <property type="molecule type" value="Genomic_DNA"/>
</dbReference>
<dbReference type="InterPro" id="IPR006179">
    <property type="entry name" value="5_nucleotidase/apyrase"/>
</dbReference>
<dbReference type="GO" id="GO:0016787">
    <property type="term" value="F:hydrolase activity"/>
    <property type="evidence" value="ECO:0007669"/>
    <property type="project" value="UniProtKB-KW"/>
</dbReference>
<evidence type="ECO:0000313" key="4">
    <source>
        <dbReference type="Proteomes" id="UP000198820"/>
    </source>
</evidence>
<keyword evidence="1" id="KW-0547">Nucleotide-binding</keyword>
<gene>
    <name evidence="3" type="ORF">SAMN05421540_104159</name>
</gene>
<dbReference type="InterPro" id="IPR036907">
    <property type="entry name" value="5'-Nucleotdase_C_sf"/>
</dbReference>
<dbReference type="STRING" id="908615.SAMN05421540_104159"/>
<dbReference type="Gene3D" id="3.60.21.10">
    <property type="match status" value="1"/>
</dbReference>
<keyword evidence="1" id="KW-0378">Hydrolase</keyword>
<dbReference type="SUPFAM" id="SSF56300">
    <property type="entry name" value="Metallo-dependent phosphatases"/>
    <property type="match status" value="1"/>
</dbReference>
<dbReference type="Pfam" id="PF02872">
    <property type="entry name" value="5_nucleotid_C"/>
    <property type="match status" value="1"/>
</dbReference>
<dbReference type="PRINTS" id="PR01607">
    <property type="entry name" value="APYRASEFAMLY"/>
</dbReference>
<dbReference type="GO" id="GO:0000166">
    <property type="term" value="F:nucleotide binding"/>
    <property type="evidence" value="ECO:0007669"/>
    <property type="project" value="UniProtKB-KW"/>
</dbReference>
<dbReference type="Proteomes" id="UP000198820">
    <property type="component" value="Unassembled WGS sequence"/>
</dbReference>
<dbReference type="InterPro" id="IPR029052">
    <property type="entry name" value="Metallo-depent_PP-like"/>
</dbReference>
<sequence length="545" mass="61647">MKRILFMGLIVGLTISCTTKANEVQEKESDKLENDTLTILQTADIHGQIFPHDELFWEDGEIKFKRLGGLAHVKTLFETERQKNPEGTLIIDGGDLIQGSAVAALSKGSAFSPIIKNMNYDFLIPGNWEVVYGKQVMLDVLKAYNTPVIAANMYDDETEDHLFPPYFIKEMKDVKIGFISYNDPEIPVRQNPSFSQGIKFDKVHDNIKMLIDKLKDEEGVDILFVVSHIGISKQFDLANHPSFERVDYLLGNDTHERIRQPLQGKYTKITEPGAFASFVGKLELIVNDGKIIDENYELMEVDPEIYPADSELVKIIDKAVAPYEKETKKILGYTSTPLYRYFVVENPMDNFITDAMREKTGVDISFSNGFRFSPPLNPGKDGLAEITRAYLWSMLPVNEYVKTGKATGQQLTDWLEQELHNVFAANPSERFGGWLVRFSGMELKFNAQKPKGERIVSITVGGEPLRLDKEYSISACRREGEPDHMMCRMPNAINPVIHDYTVHDVLAEHLKEKGTIAPRIDGRSQALDLGENVLSQLPGTNYQFH</sequence>
<organism evidence="3 4">
    <name type="scientific">Psychroflexus halocasei</name>
    <dbReference type="NCBI Taxonomy" id="908615"/>
    <lineage>
        <taxon>Bacteria</taxon>
        <taxon>Pseudomonadati</taxon>
        <taxon>Bacteroidota</taxon>
        <taxon>Flavobacteriia</taxon>
        <taxon>Flavobacteriales</taxon>
        <taxon>Flavobacteriaceae</taxon>
        <taxon>Psychroflexus</taxon>
    </lineage>
</organism>
<dbReference type="GO" id="GO:0009166">
    <property type="term" value="P:nucleotide catabolic process"/>
    <property type="evidence" value="ECO:0007669"/>
    <property type="project" value="InterPro"/>
</dbReference>
<dbReference type="PANTHER" id="PTHR11575:SF24">
    <property type="entry name" value="5'-NUCLEOTIDASE"/>
    <property type="match status" value="1"/>
</dbReference>
<dbReference type="SUPFAM" id="SSF55816">
    <property type="entry name" value="5'-nucleotidase (syn. UDP-sugar hydrolase), C-terminal domain"/>
    <property type="match status" value="1"/>
</dbReference>
<dbReference type="Gene3D" id="3.90.780.10">
    <property type="entry name" value="5'-Nucleotidase, C-terminal domain"/>
    <property type="match status" value="1"/>
</dbReference>
<proteinExistence type="inferred from homology"/>
<dbReference type="GO" id="GO:0030288">
    <property type="term" value="C:outer membrane-bounded periplasmic space"/>
    <property type="evidence" value="ECO:0007669"/>
    <property type="project" value="TreeGrafter"/>
</dbReference>
<evidence type="ECO:0000259" key="2">
    <source>
        <dbReference type="Pfam" id="PF02872"/>
    </source>
</evidence>
<keyword evidence="4" id="KW-1185">Reference proteome</keyword>
<evidence type="ECO:0000256" key="1">
    <source>
        <dbReference type="RuleBase" id="RU362119"/>
    </source>
</evidence>
<reference evidence="3 4" key="1">
    <citation type="submission" date="2016-10" db="EMBL/GenBank/DDBJ databases">
        <authorList>
            <person name="de Groot N.N."/>
        </authorList>
    </citation>
    <scope>NUCLEOTIDE SEQUENCE [LARGE SCALE GENOMIC DNA]</scope>
    <source>
        <strain evidence="3 4">DSM 23581</strain>
    </source>
</reference>
<protein>
    <submittedName>
        <fullName evidence="3">5'-nucleotidase</fullName>
    </submittedName>
</protein>
<dbReference type="PROSITE" id="PS51257">
    <property type="entry name" value="PROKAR_LIPOPROTEIN"/>
    <property type="match status" value="1"/>
</dbReference>
<dbReference type="InterPro" id="IPR008334">
    <property type="entry name" value="5'-Nucleotdase_C"/>
</dbReference>